<dbReference type="AlphaFoldDB" id="A0A914MUW4"/>
<sequence length="164" mass="19887">MLYFLPIETKLYIFKCLNYEELCLIKQTNLYFYNFINKYEGELAREKFYKIDIDHIDTFRRTPYKIIKHKTENFDFQLNEKLKERWKNGLENPIPLYLPVQDSNNDIVIALSKECHGILFFNHPPKWHPIRDWHSIGDWHSTGDWHSNRENTMGTLVNLYSIQN</sequence>
<dbReference type="SUPFAM" id="SSF81383">
    <property type="entry name" value="F-box domain"/>
    <property type="match status" value="1"/>
</dbReference>
<proteinExistence type="predicted"/>
<dbReference type="Proteomes" id="UP000887563">
    <property type="component" value="Unplaced"/>
</dbReference>
<evidence type="ECO:0000313" key="2">
    <source>
        <dbReference type="WBParaSite" id="Minc3s02553g30608"/>
    </source>
</evidence>
<protein>
    <submittedName>
        <fullName evidence="2">F-box domain-containing protein</fullName>
    </submittedName>
</protein>
<organism evidence="1 2">
    <name type="scientific">Meloidogyne incognita</name>
    <name type="common">Southern root-knot nematode worm</name>
    <name type="synonym">Oxyuris incognita</name>
    <dbReference type="NCBI Taxonomy" id="6306"/>
    <lineage>
        <taxon>Eukaryota</taxon>
        <taxon>Metazoa</taxon>
        <taxon>Ecdysozoa</taxon>
        <taxon>Nematoda</taxon>
        <taxon>Chromadorea</taxon>
        <taxon>Rhabditida</taxon>
        <taxon>Tylenchina</taxon>
        <taxon>Tylenchomorpha</taxon>
        <taxon>Tylenchoidea</taxon>
        <taxon>Meloidogynidae</taxon>
        <taxon>Meloidogyninae</taxon>
        <taxon>Meloidogyne</taxon>
        <taxon>Meloidogyne incognita group</taxon>
    </lineage>
</organism>
<evidence type="ECO:0000313" key="1">
    <source>
        <dbReference type="Proteomes" id="UP000887563"/>
    </source>
</evidence>
<keyword evidence="1" id="KW-1185">Reference proteome</keyword>
<name>A0A914MUW4_MELIC</name>
<accession>A0A914MUW4</accession>
<dbReference type="InterPro" id="IPR036047">
    <property type="entry name" value="F-box-like_dom_sf"/>
</dbReference>
<dbReference type="WBParaSite" id="Minc3s02553g30608">
    <property type="protein sequence ID" value="Minc3s02553g30608"/>
    <property type="gene ID" value="Minc3s02553g30608"/>
</dbReference>
<reference evidence="2" key="1">
    <citation type="submission" date="2022-11" db="UniProtKB">
        <authorList>
            <consortium name="WormBaseParasite"/>
        </authorList>
    </citation>
    <scope>IDENTIFICATION</scope>
</reference>